<dbReference type="AlphaFoldDB" id="A0A4Y2W319"/>
<reference evidence="1 2" key="1">
    <citation type="journal article" date="2019" name="Sci. Rep.">
        <title>Orb-weaving spider Araneus ventricosus genome elucidates the spidroin gene catalogue.</title>
        <authorList>
            <person name="Kono N."/>
            <person name="Nakamura H."/>
            <person name="Ohtoshi R."/>
            <person name="Moran D.A.P."/>
            <person name="Shinohara A."/>
            <person name="Yoshida Y."/>
            <person name="Fujiwara M."/>
            <person name="Mori M."/>
            <person name="Tomita M."/>
            <person name="Arakawa K."/>
        </authorList>
    </citation>
    <scope>NUCLEOTIDE SEQUENCE [LARGE SCALE GENOMIC DNA]</scope>
</reference>
<gene>
    <name evidence="1" type="ORF">AVEN_3644_1</name>
</gene>
<organism evidence="1 2">
    <name type="scientific">Araneus ventricosus</name>
    <name type="common">Orbweaver spider</name>
    <name type="synonym">Epeira ventricosa</name>
    <dbReference type="NCBI Taxonomy" id="182803"/>
    <lineage>
        <taxon>Eukaryota</taxon>
        <taxon>Metazoa</taxon>
        <taxon>Ecdysozoa</taxon>
        <taxon>Arthropoda</taxon>
        <taxon>Chelicerata</taxon>
        <taxon>Arachnida</taxon>
        <taxon>Araneae</taxon>
        <taxon>Araneomorphae</taxon>
        <taxon>Entelegynae</taxon>
        <taxon>Araneoidea</taxon>
        <taxon>Araneidae</taxon>
        <taxon>Araneus</taxon>
    </lineage>
</organism>
<dbReference type="Proteomes" id="UP000499080">
    <property type="component" value="Unassembled WGS sequence"/>
</dbReference>
<evidence type="ECO:0000313" key="1">
    <source>
        <dbReference type="EMBL" id="GBO31759.1"/>
    </source>
</evidence>
<comment type="caution">
    <text evidence="1">The sequence shown here is derived from an EMBL/GenBank/DDBJ whole genome shotgun (WGS) entry which is preliminary data.</text>
</comment>
<dbReference type="EMBL" id="BGPR01055121">
    <property type="protein sequence ID" value="GBO31759.1"/>
    <property type="molecule type" value="Genomic_DNA"/>
</dbReference>
<proteinExistence type="predicted"/>
<evidence type="ECO:0000313" key="2">
    <source>
        <dbReference type="Proteomes" id="UP000499080"/>
    </source>
</evidence>
<sequence length="315" mass="35836">MFWRTIKARRSLCHAFSLHVSSNAASRDWSNGKNNSPSSGLLSLRMKIRNRCSRTSIHSSHISLAEDLVTKRSKGSLIHESKAEDELTEFSKLLGIQNDPGIKEHEVSLDYCDDLSVEESLLWKDSEAGYNDYKKTAVFVFGFHIEEQYGRKQETDDEKEENVMLMGESEDEEFGSFLQEMKAAERTVNNVSLVDEYAGVNRGVTRLRHRCLAFQTLSDGVHEKLSYVNLAGMVSDRFPRNAFADRSNLVGEFFNARNQFCTRQPHLLTLALIESKRPFAITSLKNNEHPVEGCHKIKDTDSSKIRVSPLRDIDI</sequence>
<accession>A0A4Y2W319</accession>
<name>A0A4Y2W319_ARAVE</name>
<keyword evidence="2" id="KW-1185">Reference proteome</keyword>
<protein>
    <submittedName>
        <fullName evidence="1">Uncharacterized protein</fullName>
    </submittedName>
</protein>